<gene>
    <name evidence="1" type="ORF">NNO07_27565</name>
</gene>
<comment type="caution">
    <text evidence="1">The sequence shown here is derived from an EMBL/GenBank/DDBJ whole genome shotgun (WGS) entry which is preliminary data.</text>
</comment>
<keyword evidence="2" id="KW-1185">Reference proteome</keyword>
<proteinExistence type="predicted"/>
<protein>
    <submittedName>
        <fullName evidence="1">Uncharacterized protein</fullName>
    </submittedName>
</protein>
<name>A0ABT4YDX8_METRE</name>
<evidence type="ECO:0000313" key="2">
    <source>
        <dbReference type="Proteomes" id="UP001211689"/>
    </source>
</evidence>
<evidence type="ECO:0000313" key="1">
    <source>
        <dbReference type="EMBL" id="MDA8486834.1"/>
    </source>
</evidence>
<accession>A0ABT4YDX8</accession>
<dbReference type="EMBL" id="JANEWF010000071">
    <property type="protein sequence ID" value="MDA8486834.1"/>
    <property type="molecule type" value="Genomic_DNA"/>
</dbReference>
<sequence>MIKVKRKAFINYLEGDGSVENAIYAWAMEFASAGVRKGKRISPTKQRDANGKVINNADGKPIWIERTAGIEGESYYSGDGLNTAHILPDEMVKVLEESKRNDH</sequence>
<dbReference type="RefSeq" id="WP_271472603.1">
    <property type="nucleotide sequence ID" value="NZ_JANEWF010000071.1"/>
</dbReference>
<reference evidence="1 2" key="1">
    <citation type="submission" date="2022-07" db="EMBL/GenBank/DDBJ databases">
        <title>Genome Analysis of Selected Gammaproteobacteria from Nigerian Food snails.</title>
        <authorList>
            <person name="Okafor A.C."/>
        </authorList>
    </citation>
    <scope>NUCLEOTIDE SEQUENCE [LARGE SCALE GENOMIC DNA]</scope>
    <source>
        <strain evidence="1 2">Awg 2</strain>
    </source>
</reference>
<dbReference type="Proteomes" id="UP001211689">
    <property type="component" value="Unassembled WGS sequence"/>
</dbReference>
<organism evidence="1 2">
    <name type="scientific">Metapseudomonas resinovorans</name>
    <name type="common">Pseudomonas resinovorans</name>
    <dbReference type="NCBI Taxonomy" id="53412"/>
    <lineage>
        <taxon>Bacteria</taxon>
        <taxon>Pseudomonadati</taxon>
        <taxon>Pseudomonadota</taxon>
        <taxon>Gammaproteobacteria</taxon>
        <taxon>Pseudomonadales</taxon>
        <taxon>Pseudomonadaceae</taxon>
        <taxon>Metapseudomonas</taxon>
    </lineage>
</organism>